<accession>A0A9D4TV24</accession>
<comment type="caution">
    <text evidence="10">The sequence shown here is derived from an EMBL/GenBank/DDBJ whole genome shotgun (WGS) entry which is preliminary data.</text>
</comment>
<comment type="subunit">
    <text evidence="7">Subunit of the heterotrimeric GatCAB amidotransferase (AdT) complex, composed of A, B and C subunits.</text>
</comment>
<dbReference type="OrthoDB" id="421993at2759"/>
<dbReference type="PIRSF" id="PIRSF001221">
    <property type="entry name" value="Amidase_fungi"/>
    <property type="match status" value="1"/>
</dbReference>
<dbReference type="GO" id="GO:0070681">
    <property type="term" value="P:glutaminyl-tRNAGln biosynthesis via transamidation"/>
    <property type="evidence" value="ECO:0007669"/>
    <property type="project" value="UniProtKB-UniRule"/>
</dbReference>
<evidence type="ECO:0000256" key="3">
    <source>
        <dbReference type="ARBA" id="ARBA00022741"/>
    </source>
</evidence>
<protein>
    <recommendedName>
        <fullName evidence="7">Glutamyl-tRNA(Gln) amidotransferase subunit A, chloroplastic/mitochondrial</fullName>
        <shortName evidence="7">Glu-AdT subunit A</shortName>
        <ecNumber evidence="7">6.3.5.7</ecNumber>
    </recommendedName>
</protein>
<comment type="subcellular location">
    <subcellularLocation>
        <location evidence="7">Mitochondrion</location>
    </subcellularLocation>
    <subcellularLocation>
        <location evidence="7">Plastid</location>
        <location evidence="7">Chloroplast stroma</location>
    </subcellularLocation>
</comment>
<dbReference type="GO" id="GO:0009570">
    <property type="term" value="C:chloroplast stroma"/>
    <property type="evidence" value="ECO:0007669"/>
    <property type="project" value="UniProtKB-SubCell"/>
</dbReference>
<feature type="active site" description="Charge relay system" evidence="7 8">
    <location>
        <position position="187"/>
    </location>
</feature>
<gene>
    <name evidence="7" type="primary">GATA</name>
    <name evidence="10" type="ORF">D9Q98_002637</name>
</gene>
<evidence type="ECO:0000256" key="5">
    <source>
        <dbReference type="ARBA" id="ARBA00022917"/>
    </source>
</evidence>
<dbReference type="GO" id="GO:0030956">
    <property type="term" value="C:glutamyl-tRNA(Gln) amidotransferase complex"/>
    <property type="evidence" value="ECO:0007669"/>
    <property type="project" value="UniProtKB-UniRule"/>
</dbReference>
<evidence type="ECO:0000256" key="2">
    <source>
        <dbReference type="ARBA" id="ARBA00022598"/>
    </source>
</evidence>
<dbReference type="PANTHER" id="PTHR11895:SF7">
    <property type="entry name" value="GLUTAMYL-TRNA(GLN) AMIDOTRANSFERASE SUBUNIT A, MITOCHONDRIAL"/>
    <property type="match status" value="1"/>
</dbReference>
<comment type="function">
    <text evidence="7">Allows the formation of correctly charged Gln-tRNA(Gln) through the transamidation of misacylated Glu-tRNA(Gln) in chloroplasts and mitochondria. The reaction takes place in the presence of glutamine and ATP through an activated gamma-phospho-Glu-tRNA(Gln).</text>
</comment>
<evidence type="ECO:0000256" key="8">
    <source>
        <dbReference type="PIRSR" id="PIRSR001221-1"/>
    </source>
</evidence>
<keyword evidence="7" id="KW-0934">Plastid</keyword>
<keyword evidence="5 7" id="KW-0648">Protein biosynthesis</keyword>
<organism evidence="10 11">
    <name type="scientific">Chlorella vulgaris</name>
    <name type="common">Green alga</name>
    <dbReference type="NCBI Taxonomy" id="3077"/>
    <lineage>
        <taxon>Eukaryota</taxon>
        <taxon>Viridiplantae</taxon>
        <taxon>Chlorophyta</taxon>
        <taxon>core chlorophytes</taxon>
        <taxon>Trebouxiophyceae</taxon>
        <taxon>Chlorellales</taxon>
        <taxon>Chlorellaceae</taxon>
        <taxon>Chlorella clade</taxon>
        <taxon>Chlorella</taxon>
    </lineage>
</organism>
<proteinExistence type="inferred from homology"/>
<evidence type="ECO:0000256" key="6">
    <source>
        <dbReference type="ARBA" id="ARBA00047407"/>
    </source>
</evidence>
<reference evidence="10" key="2">
    <citation type="submission" date="2020-11" db="EMBL/GenBank/DDBJ databases">
        <authorList>
            <person name="Cecchin M."/>
            <person name="Marcolungo L."/>
            <person name="Rossato M."/>
            <person name="Girolomoni L."/>
            <person name="Cosentino E."/>
            <person name="Cuine S."/>
            <person name="Li-Beisson Y."/>
            <person name="Delledonne M."/>
            <person name="Ballottari M."/>
        </authorList>
    </citation>
    <scope>NUCLEOTIDE SEQUENCE</scope>
    <source>
        <strain evidence="10">211/11P</strain>
        <tissue evidence="10">Whole cell</tissue>
    </source>
</reference>
<dbReference type="InterPro" id="IPR020556">
    <property type="entry name" value="Amidase_CS"/>
</dbReference>
<dbReference type="AlphaFoldDB" id="A0A9D4TV24"/>
<keyword evidence="7" id="KW-0150">Chloroplast</keyword>
<dbReference type="InterPro" id="IPR023631">
    <property type="entry name" value="Amidase_dom"/>
</dbReference>
<dbReference type="GO" id="GO:0050567">
    <property type="term" value="F:glutaminyl-tRNA synthase (glutamine-hydrolyzing) activity"/>
    <property type="evidence" value="ECO:0007669"/>
    <property type="project" value="UniProtKB-UniRule"/>
</dbReference>
<dbReference type="EMBL" id="SIDB01000003">
    <property type="protein sequence ID" value="KAI3434565.1"/>
    <property type="molecule type" value="Genomic_DNA"/>
</dbReference>
<evidence type="ECO:0000256" key="1">
    <source>
        <dbReference type="ARBA" id="ARBA00008069"/>
    </source>
</evidence>
<dbReference type="InterPro" id="IPR004412">
    <property type="entry name" value="GatA"/>
</dbReference>
<dbReference type="Proteomes" id="UP001055712">
    <property type="component" value="Unassembled WGS sequence"/>
</dbReference>
<evidence type="ECO:0000256" key="7">
    <source>
        <dbReference type="HAMAP-Rule" id="MF_03150"/>
    </source>
</evidence>
<keyword evidence="2 7" id="KW-0436">Ligase</keyword>
<feature type="active site" description="Acyl-ester intermediate" evidence="7 8">
    <location>
        <position position="211"/>
    </location>
</feature>
<dbReference type="InterPro" id="IPR000120">
    <property type="entry name" value="Amidase"/>
</dbReference>
<dbReference type="EC" id="6.3.5.7" evidence="7"/>
<dbReference type="GO" id="GO:0032543">
    <property type="term" value="P:mitochondrial translation"/>
    <property type="evidence" value="ECO:0007669"/>
    <property type="project" value="UniProtKB-UniRule"/>
</dbReference>
<evidence type="ECO:0000313" key="10">
    <source>
        <dbReference type="EMBL" id="KAI3434565.1"/>
    </source>
</evidence>
<feature type="domain" description="Amidase" evidence="9">
    <location>
        <begin position="57"/>
        <end position="484"/>
    </location>
</feature>
<evidence type="ECO:0000313" key="11">
    <source>
        <dbReference type="Proteomes" id="UP001055712"/>
    </source>
</evidence>
<evidence type="ECO:0000259" key="9">
    <source>
        <dbReference type="Pfam" id="PF01425"/>
    </source>
</evidence>
<dbReference type="InterPro" id="IPR036928">
    <property type="entry name" value="AS_sf"/>
</dbReference>
<name>A0A9D4TV24_CHLVU</name>
<comment type="catalytic activity">
    <reaction evidence="6 7">
        <text>L-glutamyl-tRNA(Gln) + L-glutamine + ATP + H2O = L-glutaminyl-tRNA(Gln) + L-glutamate + ADP + phosphate + H(+)</text>
        <dbReference type="Rhea" id="RHEA:17521"/>
        <dbReference type="Rhea" id="RHEA-COMP:9681"/>
        <dbReference type="Rhea" id="RHEA-COMP:9684"/>
        <dbReference type="ChEBI" id="CHEBI:15377"/>
        <dbReference type="ChEBI" id="CHEBI:15378"/>
        <dbReference type="ChEBI" id="CHEBI:29985"/>
        <dbReference type="ChEBI" id="CHEBI:30616"/>
        <dbReference type="ChEBI" id="CHEBI:43474"/>
        <dbReference type="ChEBI" id="CHEBI:58359"/>
        <dbReference type="ChEBI" id="CHEBI:78520"/>
        <dbReference type="ChEBI" id="CHEBI:78521"/>
        <dbReference type="ChEBI" id="CHEBI:456216"/>
        <dbReference type="EC" id="6.3.5.7"/>
    </reaction>
</comment>
<dbReference type="GO" id="GO:0005524">
    <property type="term" value="F:ATP binding"/>
    <property type="evidence" value="ECO:0007669"/>
    <property type="project" value="UniProtKB-KW"/>
</dbReference>
<keyword evidence="4 7" id="KW-0067">ATP-binding</keyword>
<sequence length="513" mass="53459">MNPPHTLQSYTEMRVLRTTNIRAKPADMRLSLVCGSLHGPLHAARDQVARRGTSATELTTAYLRQLHSAETQLQCFLAVDDEYALRQAALIDSRLAQGEDVGPLAGVPIAVKDNLCTQGLQTTAGSRGLHGFVPTYDATAVARLRAAGAVVLGKTNMDEFGMGSSCENSGYQPTFNPWDTKHVPGGSSGGSAAAVAAKQCIAALGSDTGGSIRQPASFCGVVGVKPTYGRVSRNGLVAYASSLDCVGPIAQSVADAAAVLTVIAGSDLADATCSQKPVEDYTAGLLPLDNLSSKPLAFKRLALIQEACGEGVDAGVTAALAGAVRHLQELGAEVEQVSLPSFAAGLPAYYVIALSEASSNLSRYDGVRFGQRGAANELKNMYASSRHSGLGSEVRTLVRREMNMALGRFDALLCPAAPTTAYRVGEKLCDPLSMYKGDLMTVNLNLAGLPAVCLPCGFSGQAAGNALPVGMQLIGRAFGEADLLKLAHIYEQTSGVVTILPSVFIESASAKHD</sequence>
<keyword evidence="11" id="KW-1185">Reference proteome</keyword>
<dbReference type="Gene3D" id="3.90.1300.10">
    <property type="entry name" value="Amidase signature (AS) domain"/>
    <property type="match status" value="1"/>
</dbReference>
<evidence type="ECO:0000256" key="4">
    <source>
        <dbReference type="ARBA" id="ARBA00022840"/>
    </source>
</evidence>
<dbReference type="SUPFAM" id="SSF75304">
    <property type="entry name" value="Amidase signature (AS) enzymes"/>
    <property type="match status" value="1"/>
</dbReference>
<dbReference type="PANTHER" id="PTHR11895">
    <property type="entry name" value="TRANSAMIDASE"/>
    <property type="match status" value="1"/>
</dbReference>
<dbReference type="Pfam" id="PF01425">
    <property type="entry name" value="Amidase"/>
    <property type="match status" value="1"/>
</dbReference>
<dbReference type="HAMAP" id="MF_00120">
    <property type="entry name" value="GatA"/>
    <property type="match status" value="1"/>
</dbReference>
<reference evidence="10" key="1">
    <citation type="journal article" date="2019" name="Plant J.">
        <title>Chlorella vulgaris genome assembly and annotation reveals the molecular basis for metabolic acclimation to high light conditions.</title>
        <authorList>
            <person name="Cecchin M."/>
            <person name="Marcolungo L."/>
            <person name="Rossato M."/>
            <person name="Girolomoni L."/>
            <person name="Cosentino E."/>
            <person name="Cuine S."/>
            <person name="Li-Beisson Y."/>
            <person name="Delledonne M."/>
            <person name="Ballottari M."/>
        </authorList>
    </citation>
    <scope>NUCLEOTIDE SEQUENCE</scope>
    <source>
        <strain evidence="10">211/11P</strain>
    </source>
</reference>
<dbReference type="GO" id="GO:0005739">
    <property type="term" value="C:mitochondrion"/>
    <property type="evidence" value="ECO:0007669"/>
    <property type="project" value="UniProtKB-SubCell"/>
</dbReference>
<comment type="similarity">
    <text evidence="1 7">Belongs to the amidase family. GatA subfamily.</text>
</comment>
<keyword evidence="7" id="KW-0496">Mitochondrion</keyword>
<dbReference type="PROSITE" id="PS00571">
    <property type="entry name" value="AMIDASES"/>
    <property type="match status" value="1"/>
</dbReference>
<comment type="miscellaneous">
    <text evidence="7">This protein may be expected to contain an N-terminal transit peptide but none has been predicted.</text>
</comment>
<keyword evidence="3 7" id="KW-0547">Nucleotide-binding</keyword>
<feature type="active site" description="Charge relay system" evidence="7 8">
    <location>
        <position position="112"/>
    </location>
</feature>